<dbReference type="EMBL" id="CP012333">
    <property type="protein sequence ID" value="AKV01724.1"/>
    <property type="molecule type" value="Genomic_DNA"/>
</dbReference>
<dbReference type="Proteomes" id="UP000064967">
    <property type="component" value="Chromosome"/>
</dbReference>
<name>A0A0K1Q7N6_9BACT</name>
<evidence type="ECO:0000256" key="1">
    <source>
        <dbReference type="SAM" id="MobiDB-lite"/>
    </source>
</evidence>
<protein>
    <submittedName>
        <fullName evidence="2">Uncharacterized protein</fullName>
    </submittedName>
</protein>
<organism evidence="2 3">
    <name type="scientific">Labilithrix luteola</name>
    <dbReference type="NCBI Taxonomy" id="1391654"/>
    <lineage>
        <taxon>Bacteria</taxon>
        <taxon>Pseudomonadati</taxon>
        <taxon>Myxococcota</taxon>
        <taxon>Polyangia</taxon>
        <taxon>Polyangiales</taxon>
        <taxon>Labilitrichaceae</taxon>
        <taxon>Labilithrix</taxon>
    </lineage>
</organism>
<keyword evidence="3" id="KW-1185">Reference proteome</keyword>
<gene>
    <name evidence="2" type="ORF">AKJ09_08387</name>
</gene>
<evidence type="ECO:0000313" key="3">
    <source>
        <dbReference type="Proteomes" id="UP000064967"/>
    </source>
</evidence>
<dbReference type="KEGG" id="llu:AKJ09_08387"/>
<reference evidence="2 3" key="1">
    <citation type="submission" date="2015-08" db="EMBL/GenBank/DDBJ databases">
        <authorList>
            <person name="Babu N.S."/>
            <person name="Beckwith C.J."/>
            <person name="Beseler K.G."/>
            <person name="Brison A."/>
            <person name="Carone J.V."/>
            <person name="Caskin T.P."/>
            <person name="Diamond M."/>
            <person name="Durham M.E."/>
            <person name="Foxe J.M."/>
            <person name="Go M."/>
            <person name="Henderson B.A."/>
            <person name="Jones I.B."/>
            <person name="McGettigan J.A."/>
            <person name="Micheletti S.J."/>
            <person name="Nasrallah M.E."/>
            <person name="Ortiz D."/>
            <person name="Piller C.R."/>
            <person name="Privatt S.R."/>
            <person name="Schneider S.L."/>
            <person name="Sharp S."/>
            <person name="Smith T.C."/>
            <person name="Stanton J.D."/>
            <person name="Ullery H.E."/>
            <person name="Wilson R.J."/>
            <person name="Serrano M.G."/>
            <person name="Buck G."/>
            <person name="Lee V."/>
            <person name="Wang Y."/>
            <person name="Carvalho R."/>
            <person name="Voegtly L."/>
            <person name="Shi R."/>
            <person name="Duckworth R."/>
            <person name="Johnson A."/>
            <person name="Loviza R."/>
            <person name="Walstead R."/>
            <person name="Shah Z."/>
            <person name="Kiflezghi M."/>
            <person name="Wade K."/>
            <person name="Ball S.L."/>
            <person name="Bradley K.W."/>
            <person name="Asai D.J."/>
            <person name="Bowman C.A."/>
            <person name="Russell D.A."/>
            <person name="Pope W.H."/>
            <person name="Jacobs-Sera D."/>
            <person name="Hendrix R.W."/>
            <person name="Hatfull G.F."/>
        </authorList>
    </citation>
    <scope>NUCLEOTIDE SEQUENCE [LARGE SCALE GENOMIC DNA]</scope>
    <source>
        <strain evidence="2 3">DSM 27648</strain>
    </source>
</reference>
<sequence length="114" mass="12966">MSGHGHRGAPRLPRSGPRHAMLRRTFSPKRLVEARGGERARAKPWRSSGAGERALTLGWAPKRENPRRESRARTRRTRRTRGTRSGTFSWRFRRTTGWKDLGPQKASGPASLQK</sequence>
<dbReference type="STRING" id="1391654.AKJ09_08387"/>
<feature type="compositionally biased region" description="Basic and acidic residues" evidence="1">
    <location>
        <begin position="61"/>
        <end position="72"/>
    </location>
</feature>
<feature type="region of interest" description="Disordered" evidence="1">
    <location>
        <begin position="1"/>
        <end position="114"/>
    </location>
</feature>
<feature type="compositionally biased region" description="Basic and acidic residues" evidence="1">
    <location>
        <begin position="30"/>
        <end position="41"/>
    </location>
</feature>
<dbReference type="AlphaFoldDB" id="A0A0K1Q7N6"/>
<dbReference type="PATRIC" id="fig|1391654.3.peg.8498"/>
<accession>A0A0K1Q7N6</accession>
<feature type="compositionally biased region" description="Basic residues" evidence="1">
    <location>
        <begin position="73"/>
        <end position="82"/>
    </location>
</feature>
<proteinExistence type="predicted"/>
<evidence type="ECO:0000313" key="2">
    <source>
        <dbReference type="EMBL" id="AKV01724.1"/>
    </source>
</evidence>